<feature type="region of interest" description="Disordered" evidence="1">
    <location>
        <begin position="1"/>
        <end position="23"/>
    </location>
</feature>
<evidence type="ECO:0000256" key="1">
    <source>
        <dbReference type="SAM" id="MobiDB-lite"/>
    </source>
</evidence>
<accession>A0A9D4A6N8</accession>
<reference evidence="2 3" key="1">
    <citation type="journal article" date="2021" name="Plant Biotechnol. J.">
        <title>Multi-omics assisted identification of the key and species-specific regulatory components of drought-tolerant mechanisms in Gossypium stocksii.</title>
        <authorList>
            <person name="Yu D."/>
            <person name="Ke L."/>
            <person name="Zhang D."/>
            <person name="Wu Y."/>
            <person name="Sun Y."/>
            <person name="Mei J."/>
            <person name="Sun J."/>
            <person name="Sun Y."/>
        </authorList>
    </citation>
    <scope>NUCLEOTIDE SEQUENCE [LARGE SCALE GENOMIC DNA]</scope>
    <source>
        <strain evidence="3">cv. E1</strain>
        <tissue evidence="2">Leaf</tissue>
    </source>
</reference>
<keyword evidence="3" id="KW-1185">Reference proteome</keyword>
<dbReference type="OrthoDB" id="1002069at2759"/>
<gene>
    <name evidence="2" type="ORF">J1N35_013404</name>
</gene>
<sequence length="129" mass="14813">MTNFEVASALERPASPIPSELERVTKKVKNKDGFMVETNDQEMSEASDGKVSYEDTFTANKRGDVVNAWSLVDDTEILPEDVTINQEGKYPEIRFSSQVHDLIDKYMERVLIVWLLRRTIGYRALTNRL</sequence>
<proteinExistence type="predicted"/>
<protein>
    <submittedName>
        <fullName evidence="2">Uncharacterized protein</fullName>
    </submittedName>
</protein>
<evidence type="ECO:0000313" key="2">
    <source>
        <dbReference type="EMBL" id="KAH1096483.1"/>
    </source>
</evidence>
<organism evidence="2 3">
    <name type="scientific">Gossypium stocksii</name>
    <dbReference type="NCBI Taxonomy" id="47602"/>
    <lineage>
        <taxon>Eukaryota</taxon>
        <taxon>Viridiplantae</taxon>
        <taxon>Streptophyta</taxon>
        <taxon>Embryophyta</taxon>
        <taxon>Tracheophyta</taxon>
        <taxon>Spermatophyta</taxon>
        <taxon>Magnoliopsida</taxon>
        <taxon>eudicotyledons</taxon>
        <taxon>Gunneridae</taxon>
        <taxon>Pentapetalae</taxon>
        <taxon>rosids</taxon>
        <taxon>malvids</taxon>
        <taxon>Malvales</taxon>
        <taxon>Malvaceae</taxon>
        <taxon>Malvoideae</taxon>
        <taxon>Gossypium</taxon>
    </lineage>
</organism>
<dbReference type="AlphaFoldDB" id="A0A9D4A6N8"/>
<evidence type="ECO:0000313" key="3">
    <source>
        <dbReference type="Proteomes" id="UP000828251"/>
    </source>
</evidence>
<dbReference type="EMBL" id="JAIQCV010000005">
    <property type="protein sequence ID" value="KAH1096483.1"/>
    <property type="molecule type" value="Genomic_DNA"/>
</dbReference>
<name>A0A9D4A6N8_9ROSI</name>
<feature type="region of interest" description="Disordered" evidence="1">
    <location>
        <begin position="32"/>
        <end position="51"/>
    </location>
</feature>
<comment type="caution">
    <text evidence="2">The sequence shown here is derived from an EMBL/GenBank/DDBJ whole genome shotgun (WGS) entry which is preliminary data.</text>
</comment>
<dbReference type="Proteomes" id="UP000828251">
    <property type="component" value="Unassembled WGS sequence"/>
</dbReference>